<dbReference type="InterPro" id="IPR015927">
    <property type="entry name" value="Peptidase_S24_S26A/B/C"/>
</dbReference>
<keyword evidence="3" id="KW-1185">Reference proteome</keyword>
<dbReference type="InterPro" id="IPR036286">
    <property type="entry name" value="LexA/Signal_pep-like_sf"/>
</dbReference>
<reference evidence="2 3" key="1">
    <citation type="submission" date="2013-09" db="EMBL/GenBank/DDBJ databases">
        <authorList>
            <person name="Durkin A.S."/>
            <person name="Haft D.R."/>
            <person name="McCorrison J."/>
            <person name="Torralba M."/>
            <person name="Gillis M."/>
            <person name="Haft D.H."/>
            <person name="Methe B."/>
            <person name="Sutton G."/>
            <person name="Nelson K.E."/>
        </authorList>
    </citation>
    <scope>NUCLEOTIDE SEQUENCE [LARGE SCALE GENOMIC DNA]</scope>
    <source>
        <strain evidence="2 3">BV3C16-1</strain>
    </source>
</reference>
<dbReference type="AlphaFoldDB" id="U7UQP4"/>
<evidence type="ECO:0000313" key="2">
    <source>
        <dbReference type="EMBL" id="ERT60788.1"/>
    </source>
</evidence>
<evidence type="ECO:0000259" key="1">
    <source>
        <dbReference type="PROSITE" id="PS50943"/>
    </source>
</evidence>
<dbReference type="GO" id="GO:0003677">
    <property type="term" value="F:DNA binding"/>
    <property type="evidence" value="ECO:0007669"/>
    <property type="project" value="UniProtKB-KW"/>
</dbReference>
<protein>
    <submittedName>
        <fullName evidence="2">DNA-binding helix-turn-helix protein</fullName>
    </submittedName>
</protein>
<dbReference type="Gene3D" id="2.10.109.10">
    <property type="entry name" value="Umud Fragment, subunit A"/>
    <property type="match status" value="1"/>
</dbReference>
<dbReference type="PATRIC" id="fig|1111454.3.peg.765"/>
<feature type="domain" description="HTH cro/C1-type" evidence="1">
    <location>
        <begin position="6"/>
        <end position="60"/>
    </location>
</feature>
<dbReference type="InterPro" id="IPR039418">
    <property type="entry name" value="LexA-like"/>
</dbReference>
<dbReference type="PANTHER" id="PTHR33516">
    <property type="entry name" value="LEXA REPRESSOR"/>
    <property type="match status" value="1"/>
</dbReference>
<dbReference type="PANTHER" id="PTHR33516:SF2">
    <property type="entry name" value="LEXA REPRESSOR-RELATED"/>
    <property type="match status" value="1"/>
</dbReference>
<evidence type="ECO:0000313" key="3">
    <source>
        <dbReference type="Proteomes" id="UP000017090"/>
    </source>
</evidence>
<dbReference type="Gene3D" id="1.10.260.40">
    <property type="entry name" value="lambda repressor-like DNA-binding domains"/>
    <property type="match status" value="1"/>
</dbReference>
<dbReference type="Proteomes" id="UP000017090">
    <property type="component" value="Unassembled WGS sequence"/>
</dbReference>
<dbReference type="Pfam" id="PF01381">
    <property type="entry name" value="HTH_3"/>
    <property type="match status" value="1"/>
</dbReference>
<name>U7UQP4_9FIRM</name>
<dbReference type="InterPro" id="IPR010982">
    <property type="entry name" value="Lambda_DNA-bd_dom_sf"/>
</dbReference>
<sequence>MNGKRLKKLREENGFTQKDLADKLKLTPKAISFYELESREPSGDALVNMAKIFGVTTDYLLGNSDFPLSNEIEPPKDNKQIPIIGTVTCGPNGLAYEYIDGTVAIDSSLYGDIRAFHCKGDSMIGLGIFDGDIAIARMQNDIESGELAIVIINGDEGTLKRVRKADSVIVLESANPEYPPRIFAGKEANKVRIVGKVIEVRKSF</sequence>
<dbReference type="SMART" id="SM00530">
    <property type="entry name" value="HTH_XRE"/>
    <property type="match status" value="1"/>
</dbReference>
<keyword evidence="2" id="KW-0238">DNA-binding</keyword>
<organism evidence="2 3">
    <name type="scientific">Megasphaera vaginalis</name>
    <name type="common">ex Srinivasan et al. 2021</name>
    <dbReference type="NCBI Taxonomy" id="1111454"/>
    <lineage>
        <taxon>Bacteria</taxon>
        <taxon>Bacillati</taxon>
        <taxon>Bacillota</taxon>
        <taxon>Negativicutes</taxon>
        <taxon>Veillonellales</taxon>
        <taxon>Veillonellaceae</taxon>
        <taxon>Megasphaera</taxon>
    </lineage>
</organism>
<dbReference type="InterPro" id="IPR050077">
    <property type="entry name" value="LexA_repressor"/>
</dbReference>
<dbReference type="SUPFAM" id="SSF51306">
    <property type="entry name" value="LexA/Signal peptidase"/>
    <property type="match status" value="1"/>
</dbReference>
<dbReference type="OrthoDB" id="1629583at2"/>
<dbReference type="RefSeq" id="WP_023053274.1">
    <property type="nucleotide sequence ID" value="NZ_AWXA01000015.1"/>
</dbReference>
<dbReference type="eggNOG" id="COG1974">
    <property type="taxonomic scope" value="Bacteria"/>
</dbReference>
<dbReference type="InterPro" id="IPR001387">
    <property type="entry name" value="Cro/C1-type_HTH"/>
</dbReference>
<dbReference type="STRING" id="1111454.HMPREF1250_0285"/>
<gene>
    <name evidence="2" type="ORF">HMPREF1250_0285</name>
</gene>
<dbReference type="CDD" id="cd00093">
    <property type="entry name" value="HTH_XRE"/>
    <property type="match status" value="1"/>
</dbReference>
<accession>U7UQP4</accession>
<comment type="caution">
    <text evidence="2">The sequence shown here is derived from an EMBL/GenBank/DDBJ whole genome shotgun (WGS) entry which is preliminary data.</text>
</comment>
<dbReference type="EMBL" id="AWXA01000015">
    <property type="protein sequence ID" value="ERT60788.1"/>
    <property type="molecule type" value="Genomic_DNA"/>
</dbReference>
<dbReference type="Pfam" id="PF00717">
    <property type="entry name" value="Peptidase_S24"/>
    <property type="match status" value="1"/>
</dbReference>
<dbReference type="PROSITE" id="PS50943">
    <property type="entry name" value="HTH_CROC1"/>
    <property type="match status" value="1"/>
</dbReference>
<proteinExistence type="predicted"/>
<dbReference type="CDD" id="cd06529">
    <property type="entry name" value="S24_LexA-like"/>
    <property type="match status" value="1"/>
</dbReference>
<dbReference type="SUPFAM" id="SSF47413">
    <property type="entry name" value="lambda repressor-like DNA-binding domains"/>
    <property type="match status" value="1"/>
</dbReference>